<feature type="transmembrane region" description="Helical" evidence="1">
    <location>
        <begin position="84"/>
        <end position="106"/>
    </location>
</feature>
<feature type="transmembrane region" description="Helical" evidence="1">
    <location>
        <begin position="61"/>
        <end position="78"/>
    </location>
</feature>
<organism evidence="2 3">
    <name type="scientific">Micromonospora olivasterospora</name>
    <dbReference type="NCBI Taxonomy" id="1880"/>
    <lineage>
        <taxon>Bacteria</taxon>
        <taxon>Bacillati</taxon>
        <taxon>Actinomycetota</taxon>
        <taxon>Actinomycetes</taxon>
        <taxon>Micromonosporales</taxon>
        <taxon>Micromonosporaceae</taxon>
        <taxon>Micromonospora</taxon>
    </lineage>
</organism>
<comment type="caution">
    <text evidence="2">The sequence shown here is derived from an EMBL/GenBank/DDBJ whole genome shotgun (WGS) entry which is preliminary data.</text>
</comment>
<accession>A0A562I524</accession>
<sequence>MLAGVVCVGAAIGSLPVAVTAYAEAAGARALSGWLLAAQAGGALVGGLLYTRAGAGGRGRLPLLTAAFAAGFLPLLALPGPPWMALLLAVAGFALPPVLTAVFTAADRLAPPGTIAEAFAWVITAFTVGSAAGAALTGPVAQFRYGFVPAPVAGLAAVAVMTAVALRRPSRRSRRR</sequence>
<dbReference type="Gene3D" id="1.20.1250.20">
    <property type="entry name" value="MFS general substrate transporter like domains"/>
    <property type="match status" value="1"/>
</dbReference>
<evidence type="ECO:0000313" key="3">
    <source>
        <dbReference type="Proteomes" id="UP000319825"/>
    </source>
</evidence>
<dbReference type="InterPro" id="IPR036259">
    <property type="entry name" value="MFS_trans_sf"/>
</dbReference>
<dbReference type="Proteomes" id="UP000319825">
    <property type="component" value="Unassembled WGS sequence"/>
</dbReference>
<proteinExistence type="predicted"/>
<keyword evidence="1" id="KW-1133">Transmembrane helix</keyword>
<name>A0A562I524_MICOL</name>
<keyword evidence="3" id="KW-1185">Reference proteome</keyword>
<keyword evidence="1" id="KW-0812">Transmembrane</keyword>
<dbReference type="PANTHER" id="PTHR23542">
    <property type="match status" value="1"/>
</dbReference>
<reference evidence="2 3" key="1">
    <citation type="submission" date="2019-07" db="EMBL/GenBank/DDBJ databases">
        <title>R&amp;d 2014.</title>
        <authorList>
            <person name="Klenk H.-P."/>
        </authorList>
    </citation>
    <scope>NUCLEOTIDE SEQUENCE [LARGE SCALE GENOMIC DNA]</scope>
    <source>
        <strain evidence="2 3">DSM 43868</strain>
    </source>
</reference>
<protein>
    <recommendedName>
        <fullName evidence="4">MFS transporter</fullName>
    </recommendedName>
</protein>
<feature type="transmembrane region" description="Helical" evidence="1">
    <location>
        <begin position="147"/>
        <end position="166"/>
    </location>
</feature>
<dbReference type="AlphaFoldDB" id="A0A562I524"/>
<dbReference type="EMBL" id="VLKE01000001">
    <property type="protein sequence ID" value="TWH66111.1"/>
    <property type="molecule type" value="Genomic_DNA"/>
</dbReference>
<gene>
    <name evidence="2" type="ORF">JD77_01061</name>
</gene>
<evidence type="ECO:0000313" key="2">
    <source>
        <dbReference type="EMBL" id="TWH66111.1"/>
    </source>
</evidence>
<dbReference type="SUPFAM" id="SSF103473">
    <property type="entry name" value="MFS general substrate transporter"/>
    <property type="match status" value="1"/>
</dbReference>
<feature type="transmembrane region" description="Helical" evidence="1">
    <location>
        <begin position="31"/>
        <end position="49"/>
    </location>
</feature>
<dbReference type="PANTHER" id="PTHR23542:SF1">
    <property type="entry name" value="MAJOR FACILITATOR SUPERFAMILY (MFS) PROFILE DOMAIN-CONTAINING PROTEIN"/>
    <property type="match status" value="1"/>
</dbReference>
<keyword evidence="1" id="KW-0472">Membrane</keyword>
<dbReference type="RefSeq" id="WP_246141371.1">
    <property type="nucleotide sequence ID" value="NZ_VLKE01000001.1"/>
</dbReference>
<evidence type="ECO:0000256" key="1">
    <source>
        <dbReference type="SAM" id="Phobius"/>
    </source>
</evidence>
<feature type="transmembrane region" description="Helical" evidence="1">
    <location>
        <begin position="118"/>
        <end position="141"/>
    </location>
</feature>
<evidence type="ECO:0008006" key="4">
    <source>
        <dbReference type="Google" id="ProtNLM"/>
    </source>
</evidence>